<dbReference type="GeneID" id="25314724"/>
<feature type="compositionally biased region" description="Basic residues" evidence="1">
    <location>
        <begin position="107"/>
        <end position="127"/>
    </location>
</feature>
<proteinExistence type="predicted"/>
<feature type="region of interest" description="Disordered" evidence="1">
    <location>
        <begin position="68"/>
        <end position="166"/>
    </location>
</feature>
<feature type="compositionally biased region" description="Low complexity" evidence="1">
    <location>
        <begin position="145"/>
        <end position="156"/>
    </location>
</feature>
<evidence type="ECO:0000313" key="2">
    <source>
        <dbReference type="EMBL" id="KKA23591.1"/>
    </source>
</evidence>
<sequence>MCFYKANKPPCVCKTRYLARHCWRATFYRSYNSNPNPIVQVCGVVETATDVPPATKPLELRRLLRDQGRRQSGYGHSSHGLSRSVLSSSSSSCPESVVPANVVEQHHRPRNQKQNKTPRPRRLRKTSTTKVLPYASRRATTTRLAQEPSQKQAQQPQPQPQPQPAISVTEATPTETTMSDFFDFSSFDDITISLPEGSSTYCIGERLDPNHVHVLETEDTEQQQQQQQSHSRCRQKQHFHLHHLR</sequence>
<protein>
    <submittedName>
        <fullName evidence="2">Uncharacterized protein</fullName>
    </submittedName>
</protein>
<dbReference type="RefSeq" id="XP_013330203.1">
    <property type="nucleotide sequence ID" value="XM_013474749.1"/>
</dbReference>
<dbReference type="EMBL" id="LASV01000095">
    <property type="protein sequence ID" value="KKA23591.1"/>
    <property type="molecule type" value="Genomic_DNA"/>
</dbReference>
<organism evidence="2 3">
    <name type="scientific">Rasamsonia emersonii (strain ATCC 16479 / CBS 393.64 / IMI 116815)</name>
    <dbReference type="NCBI Taxonomy" id="1408163"/>
    <lineage>
        <taxon>Eukaryota</taxon>
        <taxon>Fungi</taxon>
        <taxon>Dikarya</taxon>
        <taxon>Ascomycota</taxon>
        <taxon>Pezizomycotina</taxon>
        <taxon>Eurotiomycetes</taxon>
        <taxon>Eurotiomycetidae</taxon>
        <taxon>Eurotiales</taxon>
        <taxon>Trichocomaceae</taxon>
        <taxon>Rasamsonia</taxon>
    </lineage>
</organism>
<evidence type="ECO:0000256" key="1">
    <source>
        <dbReference type="SAM" id="MobiDB-lite"/>
    </source>
</evidence>
<feature type="compositionally biased region" description="Low complexity" evidence="1">
    <location>
        <begin position="75"/>
        <end position="92"/>
    </location>
</feature>
<reference evidence="2 3" key="1">
    <citation type="submission" date="2015-04" db="EMBL/GenBank/DDBJ databases">
        <authorList>
            <person name="Heijne W.H."/>
            <person name="Fedorova N.D."/>
            <person name="Nierman W.C."/>
            <person name="Vollebregt A.W."/>
            <person name="Zhao Z."/>
            <person name="Wu L."/>
            <person name="Kumar M."/>
            <person name="Stam H."/>
            <person name="van den Berg M.A."/>
            <person name="Pel H.J."/>
        </authorList>
    </citation>
    <scope>NUCLEOTIDE SEQUENCE [LARGE SCALE GENOMIC DNA]</scope>
    <source>
        <strain evidence="2 3">CBS 393.64</strain>
    </source>
</reference>
<evidence type="ECO:0000313" key="3">
    <source>
        <dbReference type="Proteomes" id="UP000053958"/>
    </source>
</evidence>
<accession>A0A0F4Z0H4</accession>
<gene>
    <name evidence="2" type="ORF">T310_2373</name>
</gene>
<feature type="region of interest" description="Disordered" evidence="1">
    <location>
        <begin position="217"/>
        <end position="245"/>
    </location>
</feature>
<keyword evidence="3" id="KW-1185">Reference proteome</keyword>
<name>A0A0F4Z0H4_RASE3</name>
<dbReference type="AlphaFoldDB" id="A0A0F4Z0H4"/>
<dbReference type="Proteomes" id="UP000053958">
    <property type="component" value="Unassembled WGS sequence"/>
</dbReference>
<comment type="caution">
    <text evidence="2">The sequence shown here is derived from an EMBL/GenBank/DDBJ whole genome shotgun (WGS) entry which is preliminary data.</text>
</comment>
<dbReference type="OrthoDB" id="4510598at2759"/>
<feature type="compositionally biased region" description="Basic residues" evidence="1">
    <location>
        <begin position="231"/>
        <end position="245"/>
    </location>
</feature>